<dbReference type="Gene3D" id="1.10.472.10">
    <property type="entry name" value="Cyclin-like"/>
    <property type="match status" value="1"/>
</dbReference>
<comment type="subcellular location">
    <subcellularLocation>
        <location evidence="1">Nucleus</location>
    </subcellularLocation>
</comment>
<dbReference type="Proteomes" id="UP001140094">
    <property type="component" value="Unassembled WGS sequence"/>
</dbReference>
<feature type="region of interest" description="Disordered" evidence="6">
    <location>
        <begin position="250"/>
        <end position="269"/>
    </location>
</feature>
<name>A0A9W8HUD4_9FUNG</name>
<keyword evidence="3" id="KW-0235">DNA replication</keyword>
<organism evidence="9 10">
    <name type="scientific">Coemansia guatemalensis</name>
    <dbReference type="NCBI Taxonomy" id="2761395"/>
    <lineage>
        <taxon>Eukaryota</taxon>
        <taxon>Fungi</taxon>
        <taxon>Fungi incertae sedis</taxon>
        <taxon>Zoopagomycota</taxon>
        <taxon>Kickxellomycotina</taxon>
        <taxon>Kickxellomycetes</taxon>
        <taxon>Kickxellales</taxon>
        <taxon>Kickxellaceae</taxon>
        <taxon>Coemansia</taxon>
    </lineage>
</organism>
<feature type="domain" description="ORC6 first cyclin-like" evidence="7">
    <location>
        <begin position="7"/>
        <end position="92"/>
    </location>
</feature>
<dbReference type="GO" id="GO:0005664">
    <property type="term" value="C:nuclear origin of replication recognition complex"/>
    <property type="evidence" value="ECO:0007669"/>
    <property type="project" value="InterPro"/>
</dbReference>
<dbReference type="InterPro" id="IPR008721">
    <property type="entry name" value="ORC6_cyclin_first"/>
</dbReference>
<dbReference type="GO" id="GO:0006270">
    <property type="term" value="P:DNA replication initiation"/>
    <property type="evidence" value="ECO:0007669"/>
    <property type="project" value="TreeGrafter"/>
</dbReference>
<protein>
    <submittedName>
        <fullName evidence="9">Origin of replication complex subunit 6</fullName>
    </submittedName>
</protein>
<accession>A0A9W8HUD4</accession>
<dbReference type="OrthoDB" id="5552484at2759"/>
<dbReference type="PANTHER" id="PTHR13394">
    <property type="entry name" value="ORIGIN RECOGNITION COMPLEX SUBUNIT 6"/>
    <property type="match status" value="1"/>
</dbReference>
<dbReference type="GO" id="GO:0003677">
    <property type="term" value="F:DNA binding"/>
    <property type="evidence" value="ECO:0007669"/>
    <property type="project" value="UniProtKB-KW"/>
</dbReference>
<dbReference type="Pfam" id="PF21913">
    <property type="entry name" value="ORC6_2nd"/>
    <property type="match status" value="1"/>
</dbReference>
<feature type="region of interest" description="Disordered" evidence="6">
    <location>
        <begin position="280"/>
        <end position="311"/>
    </location>
</feature>
<dbReference type="Pfam" id="PF05460">
    <property type="entry name" value="ORC6"/>
    <property type="match status" value="1"/>
</dbReference>
<evidence type="ECO:0000259" key="8">
    <source>
        <dbReference type="Pfam" id="PF21913"/>
    </source>
</evidence>
<comment type="caution">
    <text evidence="9">The sequence shown here is derived from an EMBL/GenBank/DDBJ whole genome shotgun (WGS) entry which is preliminary data.</text>
</comment>
<evidence type="ECO:0000259" key="7">
    <source>
        <dbReference type="Pfam" id="PF05460"/>
    </source>
</evidence>
<evidence type="ECO:0000256" key="6">
    <source>
        <dbReference type="SAM" id="MobiDB-lite"/>
    </source>
</evidence>
<evidence type="ECO:0000256" key="2">
    <source>
        <dbReference type="ARBA" id="ARBA00010840"/>
    </source>
</evidence>
<keyword evidence="5" id="KW-0539">Nucleus</keyword>
<evidence type="ECO:0000256" key="3">
    <source>
        <dbReference type="ARBA" id="ARBA00022705"/>
    </source>
</evidence>
<evidence type="ECO:0000256" key="1">
    <source>
        <dbReference type="ARBA" id="ARBA00004123"/>
    </source>
</evidence>
<dbReference type="InterPro" id="IPR054113">
    <property type="entry name" value="ORC6_cyclin-like_2nd"/>
</dbReference>
<evidence type="ECO:0000256" key="5">
    <source>
        <dbReference type="ARBA" id="ARBA00023242"/>
    </source>
</evidence>
<sequence>MSAILAEFIAKLQLEDVPNLAPKAAQFFSQLGQKLAGSKNNSLALCRQTVAIQLACECLSVEFNEAAACSISSISPQIYQTCLKEARALLGLTKHVTLDELNVQFGPPEGVIECSRMLLDEFRRTLGASMPASVSRSMDWNSSVYVVGAFFLACKHLKRRVVAKPKLITMAAVKPVVFNNAVLKLEQFGKSALANIDSRGAGAIQTPSQKRPRESVQDIDSEDASRSSVRTMSTRTPKAATPVPVDEIGGTVRKRARRTTSIQQPATEPIRRTRSIREQLGTPPVLGTAPKNAPEESETPVKRKRGRPPMTPAQKIAKHAAAATAAVSAAAAARKKKKAAVRLRIGTISMVRDQDYRSTPLYESYQQWRATMLQTK</sequence>
<proteinExistence type="inferred from homology"/>
<keyword evidence="10" id="KW-1185">Reference proteome</keyword>
<dbReference type="InterPro" id="IPR020529">
    <property type="entry name" value="ORC6_met/pln"/>
</dbReference>
<keyword evidence="4" id="KW-0238">DNA-binding</keyword>
<feature type="compositionally biased region" description="Low complexity" evidence="6">
    <location>
        <begin position="226"/>
        <end position="236"/>
    </location>
</feature>
<gene>
    <name evidence="9" type="primary">ORC6</name>
    <name evidence="9" type="ORF">H4R20_002865</name>
</gene>
<evidence type="ECO:0000313" key="9">
    <source>
        <dbReference type="EMBL" id="KAJ2803515.1"/>
    </source>
</evidence>
<comment type="similarity">
    <text evidence="2">Belongs to the ORC6 family.</text>
</comment>
<evidence type="ECO:0000256" key="4">
    <source>
        <dbReference type="ARBA" id="ARBA00023125"/>
    </source>
</evidence>
<evidence type="ECO:0000313" key="10">
    <source>
        <dbReference type="Proteomes" id="UP001140094"/>
    </source>
</evidence>
<dbReference type="EMBL" id="JANBUO010000515">
    <property type="protein sequence ID" value="KAJ2803515.1"/>
    <property type="molecule type" value="Genomic_DNA"/>
</dbReference>
<feature type="domain" description="ORC6 second cyclin-like" evidence="8">
    <location>
        <begin position="96"/>
        <end position="188"/>
    </location>
</feature>
<dbReference type="PANTHER" id="PTHR13394:SF0">
    <property type="entry name" value="ORIGIN RECOGNITION COMPLEX SUBUNIT 6"/>
    <property type="match status" value="1"/>
</dbReference>
<reference evidence="9" key="1">
    <citation type="submission" date="2022-07" db="EMBL/GenBank/DDBJ databases">
        <title>Phylogenomic reconstructions and comparative analyses of Kickxellomycotina fungi.</title>
        <authorList>
            <person name="Reynolds N.K."/>
            <person name="Stajich J.E."/>
            <person name="Barry K."/>
            <person name="Grigoriev I.V."/>
            <person name="Crous P."/>
            <person name="Smith M.E."/>
        </authorList>
    </citation>
    <scope>NUCLEOTIDE SEQUENCE</scope>
    <source>
        <strain evidence="9">NRRL 1565</strain>
    </source>
</reference>
<dbReference type="AlphaFoldDB" id="A0A9W8HUD4"/>
<feature type="region of interest" description="Disordered" evidence="6">
    <location>
        <begin position="200"/>
        <end position="245"/>
    </location>
</feature>